<gene>
    <name evidence="5" type="ORF">NC653_029377</name>
</gene>
<comment type="similarity">
    <text evidence="1">Belongs to the small GTPase superfamily. Rho family.</text>
</comment>
<evidence type="ECO:0000256" key="3">
    <source>
        <dbReference type="ARBA" id="ARBA00023134"/>
    </source>
</evidence>
<evidence type="ECO:0000256" key="2">
    <source>
        <dbReference type="ARBA" id="ARBA00022741"/>
    </source>
</evidence>
<name>A0AAD6M1W5_9ROSI</name>
<dbReference type="PANTHER" id="PTHR24072">
    <property type="entry name" value="RHO FAMILY GTPASE"/>
    <property type="match status" value="1"/>
</dbReference>
<dbReference type="SMART" id="SM00174">
    <property type="entry name" value="RHO"/>
    <property type="match status" value="1"/>
</dbReference>
<dbReference type="PRINTS" id="PR00449">
    <property type="entry name" value="RASTRNSFRMNG"/>
</dbReference>
<dbReference type="InterPro" id="IPR001806">
    <property type="entry name" value="Small_GTPase"/>
</dbReference>
<keyword evidence="2" id="KW-0547">Nucleotide-binding</keyword>
<dbReference type="GO" id="GO:0003924">
    <property type="term" value="F:GTPase activity"/>
    <property type="evidence" value="ECO:0007669"/>
    <property type="project" value="InterPro"/>
</dbReference>
<dbReference type="InterPro" id="IPR003578">
    <property type="entry name" value="Small_GTPase_Rho"/>
</dbReference>
<sequence>MASSASRFIKCVTVGDGAVGKTCMLICYTSNKFPTDYIPTVFDNFSANVVVEGTTVNLGLWDTAGGQNNTEMVLSNIRNVQSTGLVMKSEEVLFCQPDLREDKHYLADHPGLVPVTTAQCSFVMCILPVIEGALRMSRSGYLAYIRDDLMSCLLLAKCLLREEACVSQMKYPSSPKGDYSFGVTAVLHC</sequence>
<keyword evidence="4" id="KW-0449">Lipoprotein</keyword>
<protein>
    <submittedName>
        <fullName evidence="5">Uncharacterized protein</fullName>
    </submittedName>
</protein>
<accession>A0AAD6M1W5</accession>
<dbReference type="InterPro" id="IPR027417">
    <property type="entry name" value="P-loop_NTPase"/>
</dbReference>
<proteinExistence type="inferred from homology"/>
<dbReference type="AlphaFoldDB" id="A0AAD6M1W5"/>
<keyword evidence="3" id="KW-0342">GTP-binding</keyword>
<dbReference type="SMART" id="SM00173">
    <property type="entry name" value="RAS"/>
    <property type="match status" value="1"/>
</dbReference>
<dbReference type="InterPro" id="IPR005225">
    <property type="entry name" value="Small_GTP-bd"/>
</dbReference>
<dbReference type="Gene3D" id="3.40.50.300">
    <property type="entry name" value="P-loop containing nucleotide triphosphate hydrolases"/>
    <property type="match status" value="1"/>
</dbReference>
<evidence type="ECO:0000313" key="5">
    <source>
        <dbReference type="EMBL" id="KAJ6977448.1"/>
    </source>
</evidence>
<dbReference type="PROSITE" id="PS51420">
    <property type="entry name" value="RHO"/>
    <property type="match status" value="1"/>
</dbReference>
<dbReference type="NCBIfam" id="TIGR00231">
    <property type="entry name" value="small_GTP"/>
    <property type="match status" value="1"/>
</dbReference>
<dbReference type="SUPFAM" id="SSF52540">
    <property type="entry name" value="P-loop containing nucleoside triphosphate hydrolases"/>
    <property type="match status" value="1"/>
</dbReference>
<dbReference type="GO" id="GO:0005525">
    <property type="term" value="F:GTP binding"/>
    <property type="evidence" value="ECO:0007669"/>
    <property type="project" value="UniProtKB-KW"/>
</dbReference>
<dbReference type="SMART" id="SM00175">
    <property type="entry name" value="RAB"/>
    <property type="match status" value="1"/>
</dbReference>
<comment type="caution">
    <text evidence="5">The sequence shown here is derived from an EMBL/GenBank/DDBJ whole genome shotgun (WGS) entry which is preliminary data.</text>
</comment>
<evidence type="ECO:0000256" key="4">
    <source>
        <dbReference type="ARBA" id="ARBA00023288"/>
    </source>
</evidence>
<reference evidence="5" key="1">
    <citation type="journal article" date="2023" name="Mol. Ecol. Resour.">
        <title>Chromosome-level genome assembly of a triploid poplar Populus alba 'Berolinensis'.</title>
        <authorList>
            <person name="Chen S."/>
            <person name="Yu Y."/>
            <person name="Wang X."/>
            <person name="Wang S."/>
            <person name="Zhang T."/>
            <person name="Zhou Y."/>
            <person name="He R."/>
            <person name="Meng N."/>
            <person name="Wang Y."/>
            <person name="Liu W."/>
            <person name="Liu Z."/>
            <person name="Liu J."/>
            <person name="Guo Q."/>
            <person name="Huang H."/>
            <person name="Sederoff R.R."/>
            <person name="Wang G."/>
            <person name="Qu G."/>
            <person name="Chen S."/>
        </authorList>
    </citation>
    <scope>NUCLEOTIDE SEQUENCE</scope>
    <source>
        <strain evidence="5">SC-2020</strain>
    </source>
</reference>
<organism evidence="5 6">
    <name type="scientific">Populus alba x Populus x berolinensis</name>
    <dbReference type="NCBI Taxonomy" id="444605"/>
    <lineage>
        <taxon>Eukaryota</taxon>
        <taxon>Viridiplantae</taxon>
        <taxon>Streptophyta</taxon>
        <taxon>Embryophyta</taxon>
        <taxon>Tracheophyta</taxon>
        <taxon>Spermatophyta</taxon>
        <taxon>Magnoliopsida</taxon>
        <taxon>eudicotyledons</taxon>
        <taxon>Gunneridae</taxon>
        <taxon>Pentapetalae</taxon>
        <taxon>rosids</taxon>
        <taxon>fabids</taxon>
        <taxon>Malpighiales</taxon>
        <taxon>Salicaceae</taxon>
        <taxon>Saliceae</taxon>
        <taxon>Populus</taxon>
    </lineage>
</organism>
<dbReference type="GO" id="GO:0007264">
    <property type="term" value="P:small GTPase-mediated signal transduction"/>
    <property type="evidence" value="ECO:0007669"/>
    <property type="project" value="InterPro"/>
</dbReference>
<dbReference type="Pfam" id="PF00071">
    <property type="entry name" value="Ras"/>
    <property type="match status" value="1"/>
</dbReference>
<evidence type="ECO:0000256" key="1">
    <source>
        <dbReference type="ARBA" id="ARBA00010142"/>
    </source>
</evidence>
<dbReference type="EMBL" id="JAQIZT010000012">
    <property type="protein sequence ID" value="KAJ6977448.1"/>
    <property type="molecule type" value="Genomic_DNA"/>
</dbReference>
<evidence type="ECO:0000313" key="6">
    <source>
        <dbReference type="Proteomes" id="UP001164929"/>
    </source>
</evidence>
<dbReference type="Proteomes" id="UP001164929">
    <property type="component" value="Chromosome 12"/>
</dbReference>
<keyword evidence="6" id="KW-1185">Reference proteome</keyword>